<evidence type="ECO:0000256" key="2">
    <source>
        <dbReference type="ARBA" id="ARBA00022679"/>
    </source>
</evidence>
<keyword evidence="7" id="KW-0695">RNA-directed DNA polymerase</keyword>
<evidence type="ECO:0000259" key="10">
    <source>
        <dbReference type="PROSITE" id="PS50158"/>
    </source>
</evidence>
<organism evidence="12 13">
    <name type="scientific">Punica granatum</name>
    <name type="common">Pomegranate</name>
    <dbReference type="NCBI Taxonomy" id="22663"/>
    <lineage>
        <taxon>Eukaryota</taxon>
        <taxon>Viridiplantae</taxon>
        <taxon>Streptophyta</taxon>
        <taxon>Embryophyta</taxon>
        <taxon>Tracheophyta</taxon>
        <taxon>Spermatophyta</taxon>
        <taxon>Magnoliopsida</taxon>
        <taxon>eudicotyledons</taxon>
        <taxon>Gunneridae</taxon>
        <taxon>Pentapetalae</taxon>
        <taxon>rosids</taxon>
        <taxon>malvids</taxon>
        <taxon>Myrtales</taxon>
        <taxon>Lythraceae</taxon>
        <taxon>Punica</taxon>
    </lineage>
</organism>
<protein>
    <recommendedName>
        <fullName evidence="1">RNA-directed DNA polymerase</fullName>
        <ecNumber evidence="1">2.7.7.49</ecNumber>
    </recommendedName>
</protein>
<evidence type="ECO:0000256" key="8">
    <source>
        <dbReference type="PROSITE-ProRule" id="PRU00047"/>
    </source>
</evidence>
<dbReference type="InterPro" id="IPR005162">
    <property type="entry name" value="Retrotrans_gag_dom"/>
</dbReference>
<evidence type="ECO:0000256" key="6">
    <source>
        <dbReference type="ARBA" id="ARBA00022801"/>
    </source>
</evidence>
<dbReference type="CDD" id="cd09274">
    <property type="entry name" value="RNase_HI_RT_Ty3"/>
    <property type="match status" value="1"/>
</dbReference>
<dbReference type="GO" id="GO:0004519">
    <property type="term" value="F:endonuclease activity"/>
    <property type="evidence" value="ECO:0007669"/>
    <property type="project" value="UniProtKB-KW"/>
</dbReference>
<dbReference type="PROSITE" id="PS50994">
    <property type="entry name" value="INTEGRASE"/>
    <property type="match status" value="1"/>
</dbReference>
<reference evidence="12" key="1">
    <citation type="journal article" date="2020" name="Plant Biotechnol. J.">
        <title>The pomegranate (Punica granatum L.) draft genome dissects genetic divergence between soft- and hard-seeded cultivars.</title>
        <authorList>
            <person name="Luo X."/>
            <person name="Li H."/>
            <person name="Wu Z."/>
            <person name="Yao W."/>
            <person name="Zhao P."/>
            <person name="Cao D."/>
            <person name="Yu H."/>
            <person name="Li K."/>
            <person name="Poudel K."/>
            <person name="Zhao D."/>
            <person name="Zhang F."/>
            <person name="Xia X."/>
            <person name="Chen L."/>
            <person name="Wang Q."/>
            <person name="Jing D."/>
            <person name="Cao S."/>
        </authorList>
    </citation>
    <scope>NUCLEOTIDE SEQUENCE [LARGE SCALE GENOMIC DNA]</scope>
    <source>
        <strain evidence="12">cv. Tunisia</strain>
    </source>
</reference>
<feature type="domain" description="Integrase catalytic" evidence="11">
    <location>
        <begin position="773"/>
        <end position="933"/>
    </location>
</feature>
<sequence length="1225" mass="141108">DRNREDYNLGSIKMKIPSFHSYSELKKVKVAAIEFSDYAIVWWDQLMINRRRNREPPIATWEEMKRVMRKRFVPSYYYRELYNKLQSLRQGNRSVEEYFKEMEVAMIRANIEEDREATMARFLAGLNREIQNAVELQHYVELEDMVHMAIKIENQFKRRGNTRASQSPSTSTWKPNQSKKDEKQSTSMLKTEQKREATSHVPQGKTDISTSRNLDIKCFKCQGRGHIASQCPNKRVMLMRDNGDIVTDTEDSDTDDMPPLEDVPEEEYLAPDALTLVARRALSLQTKGVEEVQRENIFHTRCYIKDKVCSVIIDGGSCTNVASATMVEKLRLPMVKHPRPYKLQWLNDSGEIRVNKQVLVAFRIGKYEDEVLCDVVPMQAGHLLLGRPWQFDRREYEDVFPEETPHGLPPIRGIEHQIDFVPGATIPNRPAYRSNPEETKELQRQVKELLEKGYVGESLSPCAVPVILVPKKDGTWRFVVSAQGIQVDEEKVRAIQEWPSPTSVSNVRSFHGLASFYRRFVKDFSSIAAPLTEVIKKNVGFRWGEEQEKAFQLIKEKLTNAPLLSLPNFSKTFEIECDASGVGIGAVLMQEGRPIAYFSEKLSGAALNYPTYDKELYALVRALETWQHYLWPKEFVIHTDHESLKHLKGQHKLNKRHARWVEFIETFPYVIRYKQGKENVVADALSRRHDDFLFRENKLCVPNCSLRELLVQESHGGGLMGHFGVAKTLAILQEHFYWPHMKRDVERICGRCITCRQAKSRVQPNGLYTPLPIPSEPWIDISTDFVLGLPRTKRGRDSIFVVVDRFSKMAHFIPCHKTDDASHVADLFFREIVRLHGMPRTIVSDRDAKFLSYFWKTLWCKLGTKLLFSTTCHPQTDGQTEVVNRTLSTLLRAIIKKNIKTWEECLPHVEFAYNRSVHSATKFSPFEVVYGFNPLTPLDLSPLPLIWLHMRKERFPAQRRSKLLPKGDGPFQVLERINDNAYKLGRGPSINHTAEFLRLAERNSLNESESQQVARYMEGLKPTIRDKIGVQMVATVDDARSLALKAEMMTRDRGNSYRRNYAESSQVSAERSQATKQPGLNKQGQGNFDKSAGKKLVTETGASRNQNSLVVQFTAKCFKCNQPGHRSSDCPRRKAIALVEHEEDVEDVFCDPEEEEEYSVDDDYEQTYMVRKLMLAPKQEDQSQRNKLFRTRCNIHSRTFNLIIDSGSQENIIGRAVVEKARVAS</sequence>
<keyword evidence="3" id="KW-0548">Nucleotidyltransferase</keyword>
<dbReference type="FunFam" id="3.30.70.270:FF:000020">
    <property type="entry name" value="Transposon Tf2-6 polyprotein-like Protein"/>
    <property type="match status" value="1"/>
</dbReference>
<feature type="compositionally biased region" description="Polar residues" evidence="9">
    <location>
        <begin position="1062"/>
        <end position="1088"/>
    </location>
</feature>
<dbReference type="InterPro" id="IPR043128">
    <property type="entry name" value="Rev_trsase/Diguanyl_cyclase"/>
</dbReference>
<dbReference type="Gene3D" id="3.10.20.370">
    <property type="match status" value="1"/>
</dbReference>
<dbReference type="GO" id="GO:0003676">
    <property type="term" value="F:nucleic acid binding"/>
    <property type="evidence" value="ECO:0007669"/>
    <property type="project" value="InterPro"/>
</dbReference>
<feature type="domain" description="CCHC-type" evidence="10">
    <location>
        <begin position="1116"/>
        <end position="1132"/>
    </location>
</feature>
<evidence type="ECO:0000256" key="1">
    <source>
        <dbReference type="ARBA" id="ARBA00012493"/>
    </source>
</evidence>
<reference evidence="13" key="2">
    <citation type="submission" date="2025-08" db="UniProtKB">
        <authorList>
            <consortium name="RefSeq"/>
        </authorList>
    </citation>
    <scope>IDENTIFICATION</scope>
    <source>
        <tissue evidence="13">Leaf</tissue>
    </source>
</reference>
<evidence type="ECO:0000256" key="5">
    <source>
        <dbReference type="ARBA" id="ARBA00022759"/>
    </source>
</evidence>
<dbReference type="PROSITE" id="PS50158">
    <property type="entry name" value="ZF_CCHC"/>
    <property type="match status" value="2"/>
</dbReference>
<keyword evidence="12" id="KW-1185">Reference proteome</keyword>
<feature type="region of interest" description="Disordered" evidence="9">
    <location>
        <begin position="157"/>
        <end position="208"/>
    </location>
</feature>
<dbReference type="InterPro" id="IPR041373">
    <property type="entry name" value="RT_RNaseH"/>
</dbReference>
<evidence type="ECO:0000256" key="4">
    <source>
        <dbReference type="ARBA" id="ARBA00022722"/>
    </source>
</evidence>
<dbReference type="CDD" id="cd00303">
    <property type="entry name" value="retropepsin_like"/>
    <property type="match status" value="1"/>
</dbReference>
<dbReference type="Pfam" id="PF17921">
    <property type="entry name" value="Integrase_H2C2"/>
    <property type="match status" value="1"/>
</dbReference>
<dbReference type="GO" id="GO:0015074">
    <property type="term" value="P:DNA integration"/>
    <property type="evidence" value="ECO:0007669"/>
    <property type="project" value="InterPro"/>
</dbReference>
<dbReference type="GO" id="GO:0003964">
    <property type="term" value="F:RNA-directed DNA polymerase activity"/>
    <property type="evidence" value="ECO:0007669"/>
    <property type="project" value="UniProtKB-KW"/>
</dbReference>
<dbReference type="GeneID" id="116191930"/>
<gene>
    <name evidence="13" type="primary">LOC116191930</name>
</gene>
<dbReference type="Gene3D" id="2.40.70.10">
    <property type="entry name" value="Acid Proteases"/>
    <property type="match status" value="1"/>
</dbReference>
<feature type="non-terminal residue" evidence="13">
    <location>
        <position position="1"/>
    </location>
</feature>
<evidence type="ECO:0000256" key="3">
    <source>
        <dbReference type="ARBA" id="ARBA00022695"/>
    </source>
</evidence>
<dbReference type="SMART" id="SM00343">
    <property type="entry name" value="ZnF_C2HC"/>
    <property type="match status" value="2"/>
</dbReference>
<keyword evidence="8" id="KW-0863">Zinc-finger</keyword>
<keyword evidence="4" id="KW-0540">Nuclease</keyword>
<feature type="compositionally biased region" description="Polar residues" evidence="9">
    <location>
        <begin position="162"/>
        <end position="176"/>
    </location>
</feature>
<dbReference type="InterPro" id="IPR001584">
    <property type="entry name" value="Integrase_cat-core"/>
</dbReference>
<dbReference type="Pfam" id="PF03732">
    <property type="entry name" value="Retrotrans_gag"/>
    <property type="match status" value="1"/>
</dbReference>
<dbReference type="OrthoDB" id="407598at2759"/>
<dbReference type="Gene3D" id="3.30.70.270">
    <property type="match status" value="1"/>
</dbReference>
<dbReference type="Gene3D" id="4.10.60.10">
    <property type="entry name" value="Zinc finger, CCHC-type"/>
    <property type="match status" value="2"/>
</dbReference>
<dbReference type="AlphaFoldDB" id="A0A6P8BYK6"/>
<keyword evidence="2" id="KW-0808">Transferase</keyword>
<dbReference type="SUPFAM" id="SSF56672">
    <property type="entry name" value="DNA/RNA polymerases"/>
    <property type="match status" value="1"/>
</dbReference>
<dbReference type="InterPro" id="IPR056924">
    <property type="entry name" value="SH3_Tf2-1"/>
</dbReference>
<dbReference type="Pfam" id="PF24626">
    <property type="entry name" value="SH3_Tf2-1"/>
    <property type="match status" value="1"/>
</dbReference>
<dbReference type="GO" id="GO:0008270">
    <property type="term" value="F:zinc ion binding"/>
    <property type="evidence" value="ECO:0007669"/>
    <property type="project" value="UniProtKB-KW"/>
</dbReference>
<name>A0A6P8BYK6_PUNGR</name>
<dbReference type="InterPro" id="IPR041588">
    <property type="entry name" value="Integrase_H2C2"/>
</dbReference>
<evidence type="ECO:0000256" key="7">
    <source>
        <dbReference type="ARBA" id="ARBA00022918"/>
    </source>
</evidence>
<dbReference type="GO" id="GO:0016787">
    <property type="term" value="F:hydrolase activity"/>
    <property type="evidence" value="ECO:0007669"/>
    <property type="project" value="UniProtKB-KW"/>
</dbReference>
<evidence type="ECO:0000259" key="11">
    <source>
        <dbReference type="PROSITE" id="PS50994"/>
    </source>
</evidence>
<dbReference type="InterPro" id="IPR021109">
    <property type="entry name" value="Peptidase_aspartic_dom_sf"/>
</dbReference>
<dbReference type="InterPro" id="IPR012337">
    <property type="entry name" value="RNaseH-like_sf"/>
</dbReference>
<dbReference type="InterPro" id="IPR036397">
    <property type="entry name" value="RNaseH_sf"/>
</dbReference>
<feature type="region of interest" description="Disordered" evidence="9">
    <location>
        <begin position="1054"/>
        <end position="1090"/>
    </location>
</feature>
<proteinExistence type="predicted"/>
<evidence type="ECO:0000256" key="9">
    <source>
        <dbReference type="SAM" id="MobiDB-lite"/>
    </source>
</evidence>
<dbReference type="Proteomes" id="UP000515151">
    <property type="component" value="Unplaced"/>
</dbReference>
<dbReference type="PANTHER" id="PTHR35046:SF9">
    <property type="entry name" value="RNA-DIRECTED DNA POLYMERASE"/>
    <property type="match status" value="1"/>
</dbReference>
<dbReference type="Gene3D" id="3.10.10.10">
    <property type="entry name" value="HIV Type 1 Reverse Transcriptase, subunit A, domain 1"/>
    <property type="match status" value="1"/>
</dbReference>
<keyword evidence="6" id="KW-0378">Hydrolase</keyword>
<dbReference type="SUPFAM" id="SSF57756">
    <property type="entry name" value="Retrovirus zinc finger-like domains"/>
    <property type="match status" value="2"/>
</dbReference>
<dbReference type="FunFam" id="1.10.340.70:FF:000001">
    <property type="entry name" value="Retrovirus-related Pol polyprotein from transposon gypsy-like Protein"/>
    <property type="match status" value="1"/>
</dbReference>
<feature type="domain" description="CCHC-type" evidence="10">
    <location>
        <begin position="217"/>
        <end position="233"/>
    </location>
</feature>
<dbReference type="FunFam" id="3.30.420.10:FF:000032">
    <property type="entry name" value="Retrovirus-related Pol polyprotein from transposon 297-like Protein"/>
    <property type="match status" value="1"/>
</dbReference>
<dbReference type="InterPro" id="IPR043502">
    <property type="entry name" value="DNA/RNA_pol_sf"/>
</dbReference>
<dbReference type="EC" id="2.7.7.49" evidence="1"/>
<dbReference type="Pfam" id="PF00098">
    <property type="entry name" value="zf-CCHC"/>
    <property type="match status" value="2"/>
</dbReference>
<dbReference type="RefSeq" id="XP_031376157.1">
    <property type="nucleotide sequence ID" value="XM_031520297.1"/>
</dbReference>
<keyword evidence="8" id="KW-0862">Zinc</keyword>
<evidence type="ECO:0000313" key="13">
    <source>
        <dbReference type="RefSeq" id="XP_031376157.1"/>
    </source>
</evidence>
<accession>A0A6P8BYK6</accession>
<dbReference type="SUPFAM" id="SSF53098">
    <property type="entry name" value="Ribonuclease H-like"/>
    <property type="match status" value="1"/>
</dbReference>
<dbReference type="PANTHER" id="PTHR35046">
    <property type="entry name" value="ZINC KNUCKLE (CCHC-TYPE) FAMILY PROTEIN"/>
    <property type="match status" value="1"/>
</dbReference>
<dbReference type="Gene3D" id="3.30.420.10">
    <property type="entry name" value="Ribonuclease H-like superfamily/Ribonuclease H"/>
    <property type="match status" value="1"/>
</dbReference>
<keyword evidence="5" id="KW-0255">Endonuclease</keyword>
<dbReference type="InterPro" id="IPR036875">
    <property type="entry name" value="Znf_CCHC_sf"/>
</dbReference>
<keyword evidence="8" id="KW-0479">Metal-binding</keyword>
<dbReference type="InterPro" id="IPR001878">
    <property type="entry name" value="Znf_CCHC"/>
</dbReference>
<dbReference type="Pfam" id="PF17917">
    <property type="entry name" value="RT_RNaseH"/>
    <property type="match status" value="1"/>
</dbReference>
<dbReference type="Gene3D" id="1.10.340.70">
    <property type="match status" value="1"/>
</dbReference>
<evidence type="ECO:0000313" key="12">
    <source>
        <dbReference type="Proteomes" id="UP000515151"/>
    </source>
</evidence>